<feature type="region of interest" description="Disordered" evidence="4">
    <location>
        <begin position="92"/>
        <end position="112"/>
    </location>
</feature>
<comment type="caution">
    <text evidence="6">The sequence shown here is derived from an EMBL/GenBank/DDBJ whole genome shotgun (WGS) entry which is preliminary data.</text>
</comment>
<evidence type="ECO:0000313" key="7">
    <source>
        <dbReference type="Proteomes" id="UP001378960"/>
    </source>
</evidence>
<evidence type="ECO:0000259" key="5">
    <source>
        <dbReference type="PROSITE" id="PS51088"/>
    </source>
</evidence>
<evidence type="ECO:0000256" key="3">
    <source>
        <dbReference type="SAM" id="Coils"/>
    </source>
</evidence>
<feature type="compositionally biased region" description="Low complexity" evidence="4">
    <location>
        <begin position="98"/>
        <end position="111"/>
    </location>
</feature>
<name>A0AAV5R8B9_PICKL</name>
<dbReference type="Proteomes" id="UP001378960">
    <property type="component" value="Unassembled WGS sequence"/>
</dbReference>
<feature type="coiled-coil region" evidence="3">
    <location>
        <begin position="152"/>
        <end position="179"/>
    </location>
</feature>
<keyword evidence="3" id="KW-0175">Coiled coil</keyword>
<dbReference type="InterPro" id="IPR038096">
    <property type="entry name" value="TEA/ATTS_sf"/>
</dbReference>
<evidence type="ECO:0000256" key="4">
    <source>
        <dbReference type="SAM" id="MobiDB-lite"/>
    </source>
</evidence>
<feature type="domain" description="TEA" evidence="5">
    <location>
        <begin position="22"/>
        <end position="96"/>
    </location>
</feature>
<evidence type="ECO:0000256" key="2">
    <source>
        <dbReference type="PROSITE-ProRule" id="PRU00505"/>
    </source>
</evidence>
<feature type="DNA-binding region" description="TEA" evidence="2">
    <location>
        <begin position="22"/>
        <end position="96"/>
    </location>
</feature>
<evidence type="ECO:0000313" key="6">
    <source>
        <dbReference type="EMBL" id="GMM47511.1"/>
    </source>
</evidence>
<protein>
    <recommendedName>
        <fullName evidence="5">TEA domain-containing protein</fullName>
    </recommendedName>
</protein>
<dbReference type="PROSITE" id="PS51088">
    <property type="entry name" value="TEA_2"/>
    <property type="match status" value="1"/>
</dbReference>
<sequence length="609" mass="70737">MSVNNSSHSPFDEFVTDSPVIKRRKTSKWPIEVENAFEEAASIIPKQSIKNITICGSKHGRSRYILFYIYYKTGSIRNIGQITSHIQAITKNNKDDSNNNNNNKDNSSNNDILNLMLNGPGETEEICENFTNIFTKIVKSLPPKLLSGDFKNLETKNQMENQRKEINKLSNNNDNVIMNTNQPPIRVNIKKFEMVYINFKLIDDSHMFSTLSPPNLLFDEINEISIDKDLLNAKYPETYKLLNKENNNVNNLNNLKIPIIHAKSSMFLPPITKNLLNGYYNFSIKLSFNELMKEDNKYGILTIITSKKVLIQENFEILNSSISKNKKNELITNSKIGTNYWKNYLSTKRREMIYNGNDPQLIKLQEKSIELEIQPLKIQQFIIYCGENNYNDSNNINIDNLNLNDVRCILIWRFNKVDNQSQAITTFTKINSIIDKDKIKINENIIEDSMNKSNSLFSLNDRISYENIITPPTTKRSSVPIDQYSSNNQYLNNYYNGNSYYNNYYYNDRNYSMPIINSVNFINNDHINNSINDNEIINNNNDIITNNEILPTNITLINNNYSTNHLKDVSPITKYFQIDDKLLDSEDNININNEKDSYLLGKKRYGYKM</sequence>
<comment type="similarity">
    <text evidence="1">Belongs to the TEC1 family.</text>
</comment>
<dbReference type="Pfam" id="PF01285">
    <property type="entry name" value="TEA"/>
    <property type="match status" value="1"/>
</dbReference>
<evidence type="ECO:0000256" key="1">
    <source>
        <dbReference type="ARBA" id="ARBA00008421"/>
    </source>
</evidence>
<dbReference type="SMART" id="SM00426">
    <property type="entry name" value="TEA"/>
    <property type="match status" value="1"/>
</dbReference>
<dbReference type="GO" id="GO:0003700">
    <property type="term" value="F:DNA-binding transcription factor activity"/>
    <property type="evidence" value="ECO:0007669"/>
    <property type="project" value="InterPro"/>
</dbReference>
<keyword evidence="7" id="KW-1185">Reference proteome</keyword>
<gene>
    <name evidence="6" type="ORF">DAPK24_041090</name>
</gene>
<dbReference type="AlphaFoldDB" id="A0AAV5R8B9"/>
<dbReference type="InterPro" id="IPR000818">
    <property type="entry name" value="TEA/ATTS_dom"/>
</dbReference>
<reference evidence="6 7" key="1">
    <citation type="journal article" date="2023" name="Elife">
        <title>Identification of key yeast species and microbe-microbe interactions impacting larval growth of Drosophila in the wild.</title>
        <authorList>
            <person name="Mure A."/>
            <person name="Sugiura Y."/>
            <person name="Maeda R."/>
            <person name="Honda K."/>
            <person name="Sakurai N."/>
            <person name="Takahashi Y."/>
            <person name="Watada M."/>
            <person name="Katoh T."/>
            <person name="Gotoh A."/>
            <person name="Gotoh Y."/>
            <person name="Taniguchi I."/>
            <person name="Nakamura K."/>
            <person name="Hayashi T."/>
            <person name="Katayama T."/>
            <person name="Uemura T."/>
            <person name="Hattori Y."/>
        </authorList>
    </citation>
    <scope>NUCLEOTIDE SEQUENCE [LARGE SCALE GENOMIC DNA]</scope>
    <source>
        <strain evidence="6 7">PK-24</strain>
    </source>
</reference>
<dbReference type="EMBL" id="BTGB01000009">
    <property type="protein sequence ID" value="GMM47511.1"/>
    <property type="molecule type" value="Genomic_DNA"/>
</dbReference>
<accession>A0AAV5R8B9</accession>
<organism evidence="6 7">
    <name type="scientific">Pichia kluyveri</name>
    <name type="common">Yeast</name>
    <dbReference type="NCBI Taxonomy" id="36015"/>
    <lineage>
        <taxon>Eukaryota</taxon>
        <taxon>Fungi</taxon>
        <taxon>Dikarya</taxon>
        <taxon>Ascomycota</taxon>
        <taxon>Saccharomycotina</taxon>
        <taxon>Pichiomycetes</taxon>
        <taxon>Pichiales</taxon>
        <taxon>Pichiaceae</taxon>
        <taxon>Pichia</taxon>
    </lineage>
</organism>
<dbReference type="Gene3D" id="6.10.20.40">
    <property type="entry name" value="TEA/ATTS domain"/>
    <property type="match status" value="1"/>
</dbReference>
<proteinExistence type="inferred from homology"/>